<evidence type="ECO:0000313" key="9">
    <source>
        <dbReference type="Proteomes" id="UP000826271"/>
    </source>
</evidence>
<sequence>MCAYNGKKIVLLKVMQSAREVLGMKSYIPGLWHTQDDAFVDFSLIICLHSALFSGLVVKRDIFLLFQPVQKRTVSNNPGLCNQIVRKADLLFYTLHEIGSRGCGEDGFGSRRRSQGRRKIEMKLIADENARTVTFSKRRAGLFKKATELSILCGTQIALIIFSLGGRAYSFGHPSVESVMDRFLNRNPTPHLQDSVHGMRLHAAVMHQLKQQCDEKTEQLEKKKKRGKELQAALERSPFPTSEERINSLNVHQLNDLKQKLEKLREDLHCRINSPQMDSVQPRNSMNVAGPSNPNKVDLANVERDGSSPIPADWLKL</sequence>
<dbReference type="SMART" id="SM00432">
    <property type="entry name" value="MADS"/>
    <property type="match status" value="1"/>
</dbReference>
<protein>
    <recommendedName>
        <fullName evidence="7">MADS-box domain-containing protein</fullName>
    </recommendedName>
</protein>
<dbReference type="Proteomes" id="UP000826271">
    <property type="component" value="Unassembled WGS sequence"/>
</dbReference>
<keyword evidence="5" id="KW-0539">Nucleus</keyword>
<dbReference type="PANTHER" id="PTHR11945">
    <property type="entry name" value="MADS BOX PROTEIN"/>
    <property type="match status" value="1"/>
</dbReference>
<keyword evidence="3" id="KW-0238">DNA-binding</keyword>
<comment type="subcellular location">
    <subcellularLocation>
        <location evidence="1">Nucleus</location>
    </subcellularLocation>
</comment>
<gene>
    <name evidence="8" type="ORF">BUALT_Bualt03G0030300</name>
</gene>
<comment type="caution">
    <text evidence="8">The sequence shown here is derived from an EMBL/GenBank/DDBJ whole genome shotgun (WGS) entry which is preliminary data.</text>
</comment>
<evidence type="ECO:0000256" key="4">
    <source>
        <dbReference type="ARBA" id="ARBA00023163"/>
    </source>
</evidence>
<dbReference type="InterPro" id="IPR033896">
    <property type="entry name" value="MEF2-like_N"/>
</dbReference>
<dbReference type="AlphaFoldDB" id="A0AAV6XSX1"/>
<dbReference type="PRINTS" id="PR00404">
    <property type="entry name" value="MADSDOMAIN"/>
</dbReference>
<dbReference type="EMBL" id="WHWC01000003">
    <property type="protein sequence ID" value="KAG8385318.1"/>
    <property type="molecule type" value="Genomic_DNA"/>
</dbReference>
<dbReference type="Gene3D" id="3.40.1810.10">
    <property type="entry name" value="Transcription factor, MADS-box"/>
    <property type="match status" value="1"/>
</dbReference>
<keyword evidence="2" id="KW-0805">Transcription regulation</keyword>
<dbReference type="PROSITE" id="PS50066">
    <property type="entry name" value="MADS_BOX_2"/>
    <property type="match status" value="1"/>
</dbReference>
<dbReference type="GO" id="GO:0000978">
    <property type="term" value="F:RNA polymerase II cis-regulatory region sequence-specific DNA binding"/>
    <property type="evidence" value="ECO:0007669"/>
    <property type="project" value="TreeGrafter"/>
</dbReference>
<keyword evidence="9" id="KW-1185">Reference proteome</keyword>
<evidence type="ECO:0000256" key="1">
    <source>
        <dbReference type="ARBA" id="ARBA00004123"/>
    </source>
</evidence>
<dbReference type="FunFam" id="3.40.1810.10:FF:000006">
    <property type="entry name" value="Agamous-like MADS-box protein AGL62"/>
    <property type="match status" value="1"/>
</dbReference>
<accession>A0AAV6XSX1</accession>
<name>A0AAV6XSX1_9LAMI</name>
<evidence type="ECO:0000256" key="2">
    <source>
        <dbReference type="ARBA" id="ARBA00023015"/>
    </source>
</evidence>
<feature type="compositionally biased region" description="Polar residues" evidence="6">
    <location>
        <begin position="273"/>
        <end position="295"/>
    </location>
</feature>
<dbReference type="InterPro" id="IPR036879">
    <property type="entry name" value="TF_MADSbox_sf"/>
</dbReference>
<dbReference type="GO" id="GO:0005634">
    <property type="term" value="C:nucleus"/>
    <property type="evidence" value="ECO:0007669"/>
    <property type="project" value="UniProtKB-SubCell"/>
</dbReference>
<dbReference type="GO" id="GO:0046983">
    <property type="term" value="F:protein dimerization activity"/>
    <property type="evidence" value="ECO:0007669"/>
    <property type="project" value="InterPro"/>
</dbReference>
<dbReference type="GO" id="GO:0045944">
    <property type="term" value="P:positive regulation of transcription by RNA polymerase II"/>
    <property type="evidence" value="ECO:0007669"/>
    <property type="project" value="InterPro"/>
</dbReference>
<feature type="domain" description="MADS-box" evidence="7">
    <location>
        <begin position="115"/>
        <end position="175"/>
    </location>
</feature>
<dbReference type="SUPFAM" id="SSF55455">
    <property type="entry name" value="SRF-like"/>
    <property type="match status" value="1"/>
</dbReference>
<evidence type="ECO:0000313" key="8">
    <source>
        <dbReference type="EMBL" id="KAG8385318.1"/>
    </source>
</evidence>
<keyword evidence="4" id="KW-0804">Transcription</keyword>
<evidence type="ECO:0000256" key="3">
    <source>
        <dbReference type="ARBA" id="ARBA00023125"/>
    </source>
</evidence>
<dbReference type="CDD" id="cd00265">
    <property type="entry name" value="MADS_MEF2_like"/>
    <property type="match status" value="1"/>
</dbReference>
<dbReference type="InterPro" id="IPR002100">
    <property type="entry name" value="TF_MADSbox"/>
</dbReference>
<proteinExistence type="predicted"/>
<dbReference type="PANTHER" id="PTHR11945:SF776">
    <property type="entry name" value="AGAMOUS-LIKE 50-RELATED"/>
    <property type="match status" value="1"/>
</dbReference>
<evidence type="ECO:0000256" key="6">
    <source>
        <dbReference type="SAM" id="MobiDB-lite"/>
    </source>
</evidence>
<organism evidence="8 9">
    <name type="scientific">Buddleja alternifolia</name>
    <dbReference type="NCBI Taxonomy" id="168488"/>
    <lineage>
        <taxon>Eukaryota</taxon>
        <taxon>Viridiplantae</taxon>
        <taxon>Streptophyta</taxon>
        <taxon>Embryophyta</taxon>
        <taxon>Tracheophyta</taxon>
        <taxon>Spermatophyta</taxon>
        <taxon>Magnoliopsida</taxon>
        <taxon>eudicotyledons</taxon>
        <taxon>Gunneridae</taxon>
        <taxon>Pentapetalae</taxon>
        <taxon>asterids</taxon>
        <taxon>lamiids</taxon>
        <taxon>Lamiales</taxon>
        <taxon>Scrophulariaceae</taxon>
        <taxon>Buddlejeae</taxon>
        <taxon>Buddleja</taxon>
    </lineage>
</organism>
<feature type="region of interest" description="Disordered" evidence="6">
    <location>
        <begin position="273"/>
        <end position="317"/>
    </location>
</feature>
<evidence type="ECO:0000256" key="5">
    <source>
        <dbReference type="ARBA" id="ARBA00023242"/>
    </source>
</evidence>
<reference evidence="8" key="1">
    <citation type="submission" date="2019-10" db="EMBL/GenBank/DDBJ databases">
        <authorList>
            <person name="Zhang R."/>
            <person name="Pan Y."/>
            <person name="Wang J."/>
            <person name="Ma R."/>
            <person name="Yu S."/>
        </authorList>
    </citation>
    <scope>NUCLEOTIDE SEQUENCE</scope>
    <source>
        <strain evidence="8">LA-IB0</strain>
        <tissue evidence="8">Leaf</tissue>
    </source>
</reference>
<dbReference type="Pfam" id="PF00319">
    <property type="entry name" value="SRF-TF"/>
    <property type="match status" value="1"/>
</dbReference>
<dbReference type="GO" id="GO:0000981">
    <property type="term" value="F:DNA-binding transcription factor activity, RNA polymerase II-specific"/>
    <property type="evidence" value="ECO:0007669"/>
    <property type="project" value="TreeGrafter"/>
</dbReference>
<evidence type="ECO:0000259" key="7">
    <source>
        <dbReference type="PROSITE" id="PS50066"/>
    </source>
</evidence>